<evidence type="ECO:0000256" key="2">
    <source>
        <dbReference type="SAM" id="Phobius"/>
    </source>
</evidence>
<feature type="transmembrane region" description="Helical" evidence="2">
    <location>
        <begin position="46"/>
        <end position="69"/>
    </location>
</feature>
<feature type="transmembrane region" description="Helical" evidence="2">
    <location>
        <begin position="354"/>
        <end position="372"/>
    </location>
</feature>
<proteinExistence type="predicted"/>
<feature type="transmembrane region" description="Helical" evidence="2">
    <location>
        <begin position="721"/>
        <end position="742"/>
    </location>
</feature>
<gene>
    <name evidence="3" type="ORF">IF129_21055</name>
</gene>
<sequence>MTAFPDTTAPSHSGQDTSGFSKSRRTVSVLRIGVHLALRARSWTTLAVVLCTAVGTVSLVAALSMSHIIEQRTARAEARSPYHLYEENAQPDQHQVVWTPRTGALDGQPVERFILGVPDRPRTPLPPGLPDWPEPGQAVVSPALKTELADAPPALVKAQYGQIVGSVTDAGLLHPDERVAYVAVPVGDVPEATPVDGFGTPPDPELYGTLGEVPRLAGPVKSLLMVATVAICVPLAMLVLGSSALLRERRRRTLASLELLGAAPTTVRLITAAEVTAVAVVGWTLGVAATPWLMRAAASLPPEPAAWFPGDVALQWIPALVTMVFFVTAAVVTALRGTHRPHPTGRRERRWRRLGPAVLGMSGLAGIAVFPWEANATPKTWVVYAGMGALVVAVAGLAWAGPVLVRAAGRRLSHSGTPWLALGSGRLAADPHTGTLGALAIALAVAASGIVGSLTSQIAHVDTELYRTSSDEALTVVTTDRLPLVREALPDAAALSPVSLADVRNGDGSRNKLMDDPYLANAASVMVGDCDTFLTLLKKDTSQCADGVVGFASDVTPNPFPPGGSVHAMPLDPSSAGQTPATAFAVPEPSVTYEALPGVAGTVGDISLLIDHRTWQLSGAPALQRGTLILPGQDADETGVRTRVLAADPAADVQDDTTAYAERLNRTGHYRGWFTSAAIVTLAVAGTFVLVSALTALIERRRVHAYLGIVGVPPHVLGRAWTLYSILPVLTLLPIAWLMTFLTDVGYDRLVRVPVQINTGPYVSGLLIAIVLTALVQIIAVSSAPREVPLDALRTRD</sequence>
<comment type="caution">
    <text evidence="3">The sequence shown here is derived from an EMBL/GenBank/DDBJ whole genome shotgun (WGS) entry which is preliminary data.</text>
</comment>
<evidence type="ECO:0000256" key="1">
    <source>
        <dbReference type="SAM" id="MobiDB-lite"/>
    </source>
</evidence>
<dbReference type="RefSeq" id="WP_191211328.1">
    <property type="nucleotide sequence ID" value="NZ_BAABKL010000009.1"/>
</dbReference>
<feature type="transmembrane region" description="Helical" evidence="2">
    <location>
        <begin position="673"/>
        <end position="698"/>
    </location>
</feature>
<keyword evidence="4" id="KW-1185">Reference proteome</keyword>
<accession>A0A927IEC7</accession>
<dbReference type="EMBL" id="JACXYU010000013">
    <property type="protein sequence ID" value="MBD3934037.1"/>
    <property type="molecule type" value="Genomic_DNA"/>
</dbReference>
<dbReference type="Proteomes" id="UP000632289">
    <property type="component" value="Unassembled WGS sequence"/>
</dbReference>
<evidence type="ECO:0000313" key="4">
    <source>
        <dbReference type="Proteomes" id="UP000632289"/>
    </source>
</evidence>
<dbReference type="AlphaFoldDB" id="A0A927IEC7"/>
<keyword evidence="2" id="KW-0812">Transmembrane</keyword>
<feature type="transmembrane region" description="Helical" evidence="2">
    <location>
        <begin position="267"/>
        <end position="293"/>
    </location>
</feature>
<keyword evidence="2" id="KW-0472">Membrane</keyword>
<organism evidence="3 4">
    <name type="scientific">Streptomyces chumphonensis</name>
    <dbReference type="NCBI Taxonomy" id="1214925"/>
    <lineage>
        <taxon>Bacteria</taxon>
        <taxon>Bacillati</taxon>
        <taxon>Actinomycetota</taxon>
        <taxon>Actinomycetes</taxon>
        <taxon>Kitasatosporales</taxon>
        <taxon>Streptomycetaceae</taxon>
        <taxon>Streptomyces</taxon>
    </lineage>
</organism>
<feature type="transmembrane region" description="Helical" evidence="2">
    <location>
        <begin position="384"/>
        <end position="405"/>
    </location>
</feature>
<feature type="compositionally biased region" description="Polar residues" evidence="1">
    <location>
        <begin position="8"/>
        <end position="20"/>
    </location>
</feature>
<reference evidence="3" key="1">
    <citation type="submission" date="2020-09" db="EMBL/GenBank/DDBJ databases">
        <title>Secondary metabolite and genome analysis of marine Streptomyces chumphonensis KK1-2T.</title>
        <authorList>
            <person name="Phongsopitanun W."/>
            <person name="Kanchanasin P."/>
            <person name="Pittayakhajonwut P."/>
            <person name="Suwanborirux K."/>
            <person name="Tanasupawat S."/>
        </authorList>
    </citation>
    <scope>NUCLEOTIDE SEQUENCE</scope>
    <source>
        <strain evidence="3">KK1-2</strain>
    </source>
</reference>
<protein>
    <submittedName>
        <fullName evidence="3">ABC transporter permease</fullName>
    </submittedName>
</protein>
<feature type="transmembrane region" description="Helical" evidence="2">
    <location>
        <begin position="223"/>
        <end position="246"/>
    </location>
</feature>
<evidence type="ECO:0000313" key="3">
    <source>
        <dbReference type="EMBL" id="MBD3934037.1"/>
    </source>
</evidence>
<feature type="transmembrane region" description="Helical" evidence="2">
    <location>
        <begin position="313"/>
        <end position="334"/>
    </location>
</feature>
<name>A0A927IEC7_9ACTN</name>
<feature type="region of interest" description="Disordered" evidence="1">
    <location>
        <begin position="1"/>
        <end position="20"/>
    </location>
</feature>
<feature type="transmembrane region" description="Helical" evidence="2">
    <location>
        <begin position="762"/>
        <end position="784"/>
    </location>
</feature>
<keyword evidence="2" id="KW-1133">Transmembrane helix</keyword>